<evidence type="ECO:0000313" key="3">
    <source>
        <dbReference type="Proteomes" id="UP000499080"/>
    </source>
</evidence>
<dbReference type="Proteomes" id="UP000499080">
    <property type="component" value="Unassembled WGS sequence"/>
</dbReference>
<organism evidence="2 3">
    <name type="scientific">Araneus ventricosus</name>
    <name type="common">Orbweaver spider</name>
    <name type="synonym">Epeira ventricosa</name>
    <dbReference type="NCBI Taxonomy" id="182803"/>
    <lineage>
        <taxon>Eukaryota</taxon>
        <taxon>Metazoa</taxon>
        <taxon>Ecdysozoa</taxon>
        <taxon>Arthropoda</taxon>
        <taxon>Chelicerata</taxon>
        <taxon>Arachnida</taxon>
        <taxon>Araneae</taxon>
        <taxon>Araneomorphae</taxon>
        <taxon>Entelegynae</taxon>
        <taxon>Araneoidea</taxon>
        <taxon>Araneidae</taxon>
        <taxon>Araneus</taxon>
    </lineage>
</organism>
<proteinExistence type="predicted"/>
<evidence type="ECO:0000313" key="1">
    <source>
        <dbReference type="EMBL" id="GBM82599.1"/>
    </source>
</evidence>
<keyword evidence="3" id="KW-1185">Reference proteome</keyword>
<sequence>MVFELGTSKRDFFGLLGGLERRSHQDVRWWYENFVRGPSGFPRPVRSEET</sequence>
<feature type="non-terminal residue" evidence="2">
    <location>
        <position position="50"/>
    </location>
</feature>
<protein>
    <submittedName>
        <fullName evidence="2">Uncharacterized protein</fullName>
    </submittedName>
</protein>
<accession>A0A4Y2IXW1</accession>
<reference evidence="2 3" key="1">
    <citation type="journal article" date="2019" name="Sci. Rep.">
        <title>Orb-weaving spider Araneus ventricosus genome elucidates the spidroin gene catalogue.</title>
        <authorList>
            <person name="Kono N."/>
            <person name="Nakamura H."/>
            <person name="Ohtoshi R."/>
            <person name="Moran D.A.P."/>
            <person name="Shinohara A."/>
            <person name="Yoshida Y."/>
            <person name="Fujiwara M."/>
            <person name="Mori M."/>
            <person name="Tomita M."/>
            <person name="Arakawa K."/>
        </authorList>
    </citation>
    <scope>NUCLEOTIDE SEQUENCE [LARGE SCALE GENOMIC DNA]</scope>
</reference>
<gene>
    <name evidence="2" type="ORF">AVEN_125831_1</name>
    <name evidence="1" type="ORF">AVEN_50270_1</name>
</gene>
<dbReference type="AlphaFoldDB" id="A0A4Y2IXW1"/>
<dbReference type="EMBL" id="BGPR01265019">
    <property type="protein sequence ID" value="GBM82599.1"/>
    <property type="molecule type" value="Genomic_DNA"/>
</dbReference>
<evidence type="ECO:0000313" key="2">
    <source>
        <dbReference type="EMBL" id="GBM82683.1"/>
    </source>
</evidence>
<name>A0A4Y2IXW1_ARAVE</name>
<dbReference type="EMBL" id="BGPR01265048">
    <property type="protein sequence ID" value="GBM82683.1"/>
    <property type="molecule type" value="Genomic_DNA"/>
</dbReference>
<comment type="caution">
    <text evidence="2">The sequence shown here is derived from an EMBL/GenBank/DDBJ whole genome shotgun (WGS) entry which is preliminary data.</text>
</comment>